<feature type="active site" description="Proton acceptor" evidence="3">
    <location>
        <position position="70"/>
    </location>
</feature>
<dbReference type="EMBL" id="FNIG01000010">
    <property type="protein sequence ID" value="SDN85566.1"/>
    <property type="molecule type" value="Genomic_DNA"/>
</dbReference>
<reference evidence="4 5" key="1">
    <citation type="submission" date="2016-10" db="EMBL/GenBank/DDBJ databases">
        <authorList>
            <person name="de Groot N.N."/>
        </authorList>
    </citation>
    <scope>NUCLEOTIDE SEQUENCE [LARGE SCALE GENOMIC DNA]</scope>
    <source>
        <strain evidence="4 5">CGMCC 1.3442</strain>
    </source>
</reference>
<evidence type="ECO:0000313" key="4">
    <source>
        <dbReference type="EMBL" id="SDN85566.1"/>
    </source>
</evidence>
<dbReference type="GO" id="GO:0009117">
    <property type="term" value="P:nucleotide metabolic process"/>
    <property type="evidence" value="ECO:0007669"/>
    <property type="project" value="UniProtKB-KW"/>
</dbReference>
<evidence type="ECO:0000256" key="1">
    <source>
        <dbReference type="ARBA" id="ARBA00001968"/>
    </source>
</evidence>
<keyword evidence="2 3" id="KW-0378">Hydrolase</keyword>
<dbReference type="Gene3D" id="3.90.950.10">
    <property type="match status" value="1"/>
</dbReference>
<protein>
    <recommendedName>
        <fullName evidence="3">dTTP/UTP pyrophosphatase</fullName>
        <shortName evidence="3">dTTPase/UTPase</shortName>
        <ecNumber evidence="3">3.6.1.9</ecNumber>
    </recommendedName>
    <alternativeName>
        <fullName evidence="3">Nucleoside triphosphate pyrophosphatase</fullName>
    </alternativeName>
    <alternativeName>
        <fullName evidence="3">Nucleotide pyrophosphatase</fullName>
        <shortName evidence="3">Nucleotide PPase</shortName>
    </alternativeName>
</protein>
<evidence type="ECO:0000256" key="3">
    <source>
        <dbReference type="HAMAP-Rule" id="MF_00528"/>
    </source>
</evidence>
<dbReference type="GO" id="GO:0036221">
    <property type="term" value="F:UTP diphosphatase activity"/>
    <property type="evidence" value="ECO:0007669"/>
    <property type="project" value="RHEA"/>
</dbReference>
<comment type="catalytic activity">
    <reaction evidence="3">
        <text>UTP + H2O = UMP + diphosphate + H(+)</text>
        <dbReference type="Rhea" id="RHEA:29395"/>
        <dbReference type="ChEBI" id="CHEBI:15377"/>
        <dbReference type="ChEBI" id="CHEBI:15378"/>
        <dbReference type="ChEBI" id="CHEBI:33019"/>
        <dbReference type="ChEBI" id="CHEBI:46398"/>
        <dbReference type="ChEBI" id="CHEBI:57865"/>
        <dbReference type="EC" id="3.6.1.9"/>
    </reaction>
</comment>
<dbReference type="RefSeq" id="WP_093857621.1">
    <property type="nucleotide sequence ID" value="NZ_BJVZ01000007.1"/>
</dbReference>
<comment type="similarity">
    <text evidence="3">Belongs to the Maf family. YhdE subfamily.</text>
</comment>
<feature type="site" description="Important for substrate specificity" evidence="3">
    <location>
        <position position="13"/>
    </location>
</feature>
<dbReference type="CDD" id="cd00555">
    <property type="entry name" value="Maf"/>
    <property type="match status" value="1"/>
</dbReference>
<dbReference type="EC" id="3.6.1.9" evidence="3"/>
<comment type="cofactor">
    <cofactor evidence="1 3">
        <name>a divalent metal cation</name>
        <dbReference type="ChEBI" id="CHEBI:60240"/>
    </cofactor>
</comment>
<feature type="site" description="Important for substrate specificity" evidence="3">
    <location>
        <position position="153"/>
    </location>
</feature>
<comment type="subcellular location">
    <subcellularLocation>
        <location evidence="3">Cytoplasm</location>
    </subcellularLocation>
</comment>
<dbReference type="AlphaFoldDB" id="A0A1H0ETC0"/>
<dbReference type="HAMAP" id="MF_00528">
    <property type="entry name" value="Maf"/>
    <property type="match status" value="1"/>
</dbReference>
<dbReference type="SUPFAM" id="SSF52972">
    <property type="entry name" value="ITPase-like"/>
    <property type="match status" value="1"/>
</dbReference>
<comment type="caution">
    <text evidence="3">Lacks conserved residue(s) required for the propagation of feature annotation.</text>
</comment>
<dbReference type="InterPro" id="IPR029001">
    <property type="entry name" value="ITPase-like_fam"/>
</dbReference>
<gene>
    <name evidence="4" type="ORF">SAMN05216498_0055</name>
</gene>
<evidence type="ECO:0000256" key="2">
    <source>
        <dbReference type="ARBA" id="ARBA00022801"/>
    </source>
</evidence>
<name>A0A1H0ETC0_9BACI</name>
<dbReference type="GO" id="GO:0036218">
    <property type="term" value="F:dTTP diphosphatase activity"/>
    <property type="evidence" value="ECO:0007669"/>
    <property type="project" value="RHEA"/>
</dbReference>
<dbReference type="Pfam" id="PF02545">
    <property type="entry name" value="Maf"/>
    <property type="match status" value="1"/>
</dbReference>
<dbReference type="PANTHER" id="PTHR43213:SF5">
    <property type="entry name" value="BIFUNCTIONAL DTTP_UTP PYROPHOSPHATASE_METHYLTRANSFERASE PROTEIN-RELATED"/>
    <property type="match status" value="1"/>
</dbReference>
<sequence>MPNKLILASSSPRRRELLSQVKIPYSIQKPNIDESQVNTSDPVKKVKQVATLKGQNVTIEHENEVILSSDTVVSFNQHIFEKPKDKEEASKMIASLSGDVHEVFTGVMIRSADYETVFVEGTKVEFWPMSKEEIDWYISTNDPYDKAGAYGIQSLGAMFVKQIVGDYNNVVGLPISRVVRELRNFSVYPEMEN</sequence>
<dbReference type="OrthoDB" id="9807767at2"/>
<dbReference type="GO" id="GO:0005737">
    <property type="term" value="C:cytoplasm"/>
    <property type="evidence" value="ECO:0007669"/>
    <property type="project" value="UniProtKB-SubCell"/>
</dbReference>
<dbReference type="PIRSF" id="PIRSF006305">
    <property type="entry name" value="Maf"/>
    <property type="match status" value="1"/>
</dbReference>
<dbReference type="STRING" id="237069.SAMN05216498_0055"/>
<dbReference type="PANTHER" id="PTHR43213">
    <property type="entry name" value="BIFUNCTIONAL DTTP/UTP PYROPHOSPHATASE/METHYLTRANSFERASE PROTEIN-RELATED"/>
    <property type="match status" value="1"/>
</dbReference>
<organism evidence="4 5">
    <name type="scientific">Tenuibacillus multivorans</name>
    <dbReference type="NCBI Taxonomy" id="237069"/>
    <lineage>
        <taxon>Bacteria</taxon>
        <taxon>Bacillati</taxon>
        <taxon>Bacillota</taxon>
        <taxon>Bacilli</taxon>
        <taxon>Bacillales</taxon>
        <taxon>Bacillaceae</taxon>
        <taxon>Tenuibacillus</taxon>
    </lineage>
</organism>
<proteinExistence type="inferred from homology"/>
<feature type="site" description="Important for substrate specificity" evidence="3">
    <location>
        <position position="71"/>
    </location>
</feature>
<accession>A0A1H0ETC0</accession>
<keyword evidence="3" id="KW-0963">Cytoplasm</keyword>
<dbReference type="NCBIfam" id="TIGR00172">
    <property type="entry name" value="maf"/>
    <property type="match status" value="1"/>
</dbReference>
<dbReference type="InterPro" id="IPR003697">
    <property type="entry name" value="Maf-like"/>
</dbReference>
<evidence type="ECO:0000313" key="5">
    <source>
        <dbReference type="Proteomes" id="UP000199334"/>
    </source>
</evidence>
<comment type="catalytic activity">
    <reaction evidence="3">
        <text>dTTP + H2O = dTMP + diphosphate + H(+)</text>
        <dbReference type="Rhea" id="RHEA:28534"/>
        <dbReference type="ChEBI" id="CHEBI:15377"/>
        <dbReference type="ChEBI" id="CHEBI:15378"/>
        <dbReference type="ChEBI" id="CHEBI:33019"/>
        <dbReference type="ChEBI" id="CHEBI:37568"/>
        <dbReference type="ChEBI" id="CHEBI:63528"/>
        <dbReference type="EC" id="3.6.1.9"/>
    </reaction>
</comment>
<keyword evidence="3" id="KW-0546">Nucleotide metabolism</keyword>
<dbReference type="Proteomes" id="UP000199334">
    <property type="component" value="Unassembled WGS sequence"/>
</dbReference>
<keyword evidence="5" id="KW-1185">Reference proteome</keyword>
<comment type="function">
    <text evidence="3">Nucleoside triphosphate pyrophosphatase that hydrolyzes dTTP and UTP. May have a dual role in cell division arrest and in preventing the incorporation of modified nucleotides into cellular nucleic acids.</text>
</comment>